<protein>
    <submittedName>
        <fullName evidence="1">Uncharacterized protein</fullName>
    </submittedName>
</protein>
<dbReference type="Proteomes" id="UP000507222">
    <property type="component" value="Unassembled WGS sequence"/>
</dbReference>
<dbReference type="AlphaFoldDB" id="A0A6J5U5T4"/>
<name>A0A6J5U5T4_PRUAR</name>
<accession>A0A6J5U5T4</accession>
<organism evidence="1 2">
    <name type="scientific">Prunus armeniaca</name>
    <name type="common">Apricot</name>
    <name type="synonym">Armeniaca vulgaris</name>
    <dbReference type="NCBI Taxonomy" id="36596"/>
    <lineage>
        <taxon>Eukaryota</taxon>
        <taxon>Viridiplantae</taxon>
        <taxon>Streptophyta</taxon>
        <taxon>Embryophyta</taxon>
        <taxon>Tracheophyta</taxon>
        <taxon>Spermatophyta</taxon>
        <taxon>Magnoliopsida</taxon>
        <taxon>eudicotyledons</taxon>
        <taxon>Gunneridae</taxon>
        <taxon>Pentapetalae</taxon>
        <taxon>rosids</taxon>
        <taxon>fabids</taxon>
        <taxon>Rosales</taxon>
        <taxon>Rosaceae</taxon>
        <taxon>Amygdaloideae</taxon>
        <taxon>Amygdaleae</taxon>
        <taxon>Prunus</taxon>
    </lineage>
</organism>
<evidence type="ECO:0000313" key="1">
    <source>
        <dbReference type="EMBL" id="CAB4269898.1"/>
    </source>
</evidence>
<gene>
    <name evidence="1" type="ORF">CURHAP_LOCUS15740</name>
</gene>
<reference evidence="1 2" key="1">
    <citation type="submission" date="2020-05" db="EMBL/GenBank/DDBJ databases">
        <authorList>
            <person name="Campoy J."/>
            <person name="Schneeberger K."/>
            <person name="Spophaly S."/>
        </authorList>
    </citation>
    <scope>NUCLEOTIDE SEQUENCE [LARGE SCALE GENOMIC DNA]</scope>
    <source>
        <strain evidence="1">PruArmRojPasFocal</strain>
    </source>
</reference>
<evidence type="ECO:0000313" key="2">
    <source>
        <dbReference type="Proteomes" id="UP000507222"/>
    </source>
</evidence>
<dbReference type="EMBL" id="CAEKDK010000002">
    <property type="protein sequence ID" value="CAB4269898.1"/>
    <property type="molecule type" value="Genomic_DNA"/>
</dbReference>
<sequence>MLGGDEKLGRPAGVLHLDDSHPDIFSAFEDFTSIFGFGVSNLGFKYGYPNNLSVIIFIMKRVAKVGNEEEPKMAMNRFGHHPPIPWPSASNCSSSVSMAGPFMRAIGPLRLAHSHSRHSWAFSCLHPPPGPSCSPCWLSPPNWCLLCLNSFLCFPTAAV</sequence>
<proteinExistence type="predicted"/>